<evidence type="ECO:0000256" key="1">
    <source>
        <dbReference type="SAM" id="MobiDB-lite"/>
    </source>
</evidence>
<protein>
    <recommendedName>
        <fullName evidence="5">DUF2516 family protein</fullName>
    </recommendedName>
</protein>
<name>G8WU39_STREN</name>
<evidence type="ECO:0000256" key="2">
    <source>
        <dbReference type="SAM" id="Phobius"/>
    </source>
</evidence>
<dbReference type="HOGENOM" id="CLU_135072_0_0_11"/>
<feature type="transmembrane region" description="Helical" evidence="2">
    <location>
        <begin position="20"/>
        <end position="42"/>
    </location>
</feature>
<dbReference type="eggNOG" id="ENOG5033BDI">
    <property type="taxonomic scope" value="Bacteria"/>
</dbReference>
<evidence type="ECO:0000313" key="4">
    <source>
        <dbReference type="Proteomes" id="UP000007842"/>
    </source>
</evidence>
<dbReference type="PATRIC" id="fig|1003195.29.peg.2495"/>
<reference evidence="4" key="1">
    <citation type="submission" date="2011-12" db="EMBL/GenBank/DDBJ databases">
        <title>Complete genome sequence of Streptomyces cattleya strain DSM 46488.</title>
        <authorList>
            <person name="Ou H.-Y."/>
            <person name="Li P."/>
            <person name="Zhao C."/>
            <person name="O'Hagan D."/>
            <person name="Deng Z."/>
        </authorList>
    </citation>
    <scope>NUCLEOTIDE SEQUENCE [LARGE SCALE GENOMIC DNA]</scope>
    <source>
        <strain evidence="4">ATCC 35852 / DSM 46488 / JCM 4925 / NBRC 14057 / NRRL 8057</strain>
    </source>
</reference>
<sequence>MAVTGVSGTMDDVEDGVLIAGFYNILGWVSVALLVFSVVAFVDAAVHREDAYRAADKKTKPFWLVILGLSALVMGIFPLLSFLPVIGLVATIVYMVDVRPALRQVSGRGGGYRRGSSSDGPYGPFRR</sequence>
<keyword evidence="4" id="KW-1185">Reference proteome</keyword>
<dbReference type="AlphaFoldDB" id="G8WU39"/>
<proteinExistence type="predicted"/>
<evidence type="ECO:0008006" key="5">
    <source>
        <dbReference type="Google" id="ProtNLM"/>
    </source>
</evidence>
<dbReference type="KEGG" id="scy:SCATT_24900"/>
<accession>G8WU39</accession>
<dbReference type="Proteomes" id="UP000007842">
    <property type="component" value="Chromosome"/>
</dbReference>
<dbReference type="InterPro" id="IPR019662">
    <property type="entry name" value="DUF2516"/>
</dbReference>
<evidence type="ECO:0000313" key="3">
    <source>
        <dbReference type="EMBL" id="AEW94861.1"/>
    </source>
</evidence>
<dbReference type="Pfam" id="PF10724">
    <property type="entry name" value="DUF2516"/>
    <property type="match status" value="1"/>
</dbReference>
<keyword evidence="2" id="KW-0812">Transmembrane</keyword>
<feature type="compositionally biased region" description="Low complexity" evidence="1">
    <location>
        <begin position="114"/>
        <end position="127"/>
    </location>
</feature>
<gene>
    <name evidence="3" type="ordered locus">SCATT_24900</name>
</gene>
<feature type="transmembrane region" description="Helical" evidence="2">
    <location>
        <begin position="63"/>
        <end position="96"/>
    </location>
</feature>
<organism evidence="3 4">
    <name type="scientific">Streptantibioticus cattleyicolor (strain ATCC 35852 / DSM 46488 / JCM 4925 / NBRC 14057 / NRRL 8057)</name>
    <name type="common">Streptomyces cattleya</name>
    <dbReference type="NCBI Taxonomy" id="1003195"/>
    <lineage>
        <taxon>Bacteria</taxon>
        <taxon>Bacillati</taxon>
        <taxon>Actinomycetota</taxon>
        <taxon>Actinomycetes</taxon>
        <taxon>Kitasatosporales</taxon>
        <taxon>Streptomycetaceae</taxon>
        <taxon>Streptantibioticus</taxon>
    </lineage>
</organism>
<dbReference type="EMBL" id="CP003219">
    <property type="protein sequence ID" value="AEW94861.1"/>
    <property type="molecule type" value="Genomic_DNA"/>
</dbReference>
<keyword evidence="2" id="KW-0472">Membrane</keyword>
<feature type="region of interest" description="Disordered" evidence="1">
    <location>
        <begin position="105"/>
        <end position="127"/>
    </location>
</feature>
<dbReference type="STRING" id="1003195.SCATT_24900"/>
<keyword evidence="2" id="KW-1133">Transmembrane helix</keyword>